<evidence type="ECO:0000256" key="3">
    <source>
        <dbReference type="ARBA" id="ARBA00023125"/>
    </source>
</evidence>
<keyword evidence="8" id="KW-1185">Reference proteome</keyword>
<keyword evidence="3" id="KW-0238">DNA-binding</keyword>
<keyword evidence="4" id="KW-0010">Activator</keyword>
<protein>
    <submittedName>
        <fullName evidence="7">LysR family transcriptional regulator (Chromosome initiation inhibitor)</fullName>
    </submittedName>
</protein>
<keyword evidence="5" id="KW-0804">Transcription</keyword>
<dbReference type="PROSITE" id="PS50931">
    <property type="entry name" value="HTH_LYSR"/>
    <property type="match status" value="1"/>
</dbReference>
<evidence type="ECO:0000256" key="2">
    <source>
        <dbReference type="ARBA" id="ARBA00023015"/>
    </source>
</evidence>
<evidence type="ECO:0000256" key="5">
    <source>
        <dbReference type="ARBA" id="ARBA00023163"/>
    </source>
</evidence>
<dbReference type="NCBIfam" id="TIGR03298">
    <property type="entry name" value="argP"/>
    <property type="match status" value="1"/>
</dbReference>
<dbReference type="InterPro" id="IPR036388">
    <property type="entry name" value="WH-like_DNA-bd_sf"/>
</dbReference>
<accession>A0A7Y9ET20</accession>
<evidence type="ECO:0000313" key="8">
    <source>
        <dbReference type="Proteomes" id="UP000552045"/>
    </source>
</evidence>
<dbReference type="InterPro" id="IPR000847">
    <property type="entry name" value="LysR_HTH_N"/>
</dbReference>
<proteinExistence type="inferred from homology"/>
<dbReference type="InterPro" id="IPR017685">
    <property type="entry name" value="ArgP"/>
</dbReference>
<dbReference type="GO" id="GO:0003700">
    <property type="term" value="F:DNA-binding transcription factor activity"/>
    <property type="evidence" value="ECO:0007669"/>
    <property type="project" value="InterPro"/>
</dbReference>
<reference evidence="7 8" key="1">
    <citation type="submission" date="2020-07" db="EMBL/GenBank/DDBJ databases">
        <title>Sequencing the genomes of 1000 actinobacteria strains.</title>
        <authorList>
            <person name="Klenk H.-P."/>
        </authorList>
    </citation>
    <scope>NUCLEOTIDE SEQUENCE [LARGE SCALE GENOMIC DNA]</scope>
    <source>
        <strain evidence="7 8">DSM 22185</strain>
    </source>
</reference>
<evidence type="ECO:0000256" key="1">
    <source>
        <dbReference type="ARBA" id="ARBA00009437"/>
    </source>
</evidence>
<evidence type="ECO:0000256" key="4">
    <source>
        <dbReference type="ARBA" id="ARBA00023159"/>
    </source>
</evidence>
<feature type="domain" description="HTH lysR-type" evidence="6">
    <location>
        <begin position="3"/>
        <end position="59"/>
    </location>
</feature>
<comment type="similarity">
    <text evidence="1">Belongs to the LysR transcriptional regulatory family.</text>
</comment>
<dbReference type="NCBIfam" id="NF002964">
    <property type="entry name" value="PRK03635.1"/>
    <property type="match status" value="1"/>
</dbReference>
<dbReference type="PANTHER" id="PTHR30579">
    <property type="entry name" value="TRANSCRIPTIONAL REGULATOR"/>
    <property type="match status" value="1"/>
</dbReference>
<keyword evidence="2" id="KW-0805">Transcription regulation</keyword>
<dbReference type="SUPFAM" id="SSF53850">
    <property type="entry name" value="Periplasmic binding protein-like II"/>
    <property type="match status" value="1"/>
</dbReference>
<dbReference type="RefSeq" id="WP_179430978.1">
    <property type="nucleotide sequence ID" value="NZ_BAABLC010000005.1"/>
</dbReference>
<dbReference type="EMBL" id="JACCBH010000001">
    <property type="protein sequence ID" value="NYD53443.1"/>
    <property type="molecule type" value="Genomic_DNA"/>
</dbReference>
<dbReference type="InterPro" id="IPR050176">
    <property type="entry name" value="LTTR"/>
</dbReference>
<dbReference type="Gene3D" id="1.10.10.10">
    <property type="entry name" value="Winged helix-like DNA-binding domain superfamily/Winged helix DNA-binding domain"/>
    <property type="match status" value="1"/>
</dbReference>
<dbReference type="Gene3D" id="3.40.190.290">
    <property type="match status" value="1"/>
</dbReference>
<evidence type="ECO:0000259" key="6">
    <source>
        <dbReference type="PROSITE" id="PS50931"/>
    </source>
</evidence>
<dbReference type="PANTHER" id="PTHR30579:SF2">
    <property type="entry name" value="HTH-TYPE TRANSCRIPTIONAL REGULATOR ARGP"/>
    <property type="match status" value="1"/>
</dbReference>
<organism evidence="7 8">
    <name type="scientific">Microbacterium pseudoresistens</name>
    <dbReference type="NCBI Taxonomy" id="640634"/>
    <lineage>
        <taxon>Bacteria</taxon>
        <taxon>Bacillati</taxon>
        <taxon>Actinomycetota</taxon>
        <taxon>Actinomycetes</taxon>
        <taxon>Micrococcales</taxon>
        <taxon>Microbacteriaceae</taxon>
        <taxon>Microbacterium</taxon>
    </lineage>
</organism>
<dbReference type="AlphaFoldDB" id="A0A7Y9ET20"/>
<dbReference type="Proteomes" id="UP000552045">
    <property type="component" value="Unassembled WGS sequence"/>
</dbReference>
<dbReference type="SUPFAM" id="SSF46785">
    <property type="entry name" value="Winged helix' DNA-binding domain"/>
    <property type="match status" value="1"/>
</dbReference>
<dbReference type="GO" id="GO:0003677">
    <property type="term" value="F:DNA binding"/>
    <property type="evidence" value="ECO:0007669"/>
    <property type="project" value="UniProtKB-KW"/>
</dbReference>
<sequence>MRIDPELAETVAVILDEGSMDAAARVLHITPSAVSQRVKQLEQQLGRVLVVRGRPATSTPAGEAVARMARQLRLLQHDAAARLGVAADEGARLRIPLAVNADSMATWFLPPLAELSRTHGVDAELHREDQSYTARLLESGVVMAAVTSQAEPVAGCVVRPLGVLVYEAVATQAFVEHWFPEGVTREALAHAPFIDFDRRDALQQDWLRGQGVDPLGVPRHYVPGSADFAEAVRLGMGWGMLPALQRVVDADGDDLVPLGGRPARVPLHWQRWDLRSELLDAVTAAVAAEAERVLER</sequence>
<name>A0A7Y9ET20_9MICO</name>
<dbReference type="NCBIfam" id="NF009888">
    <property type="entry name" value="PRK13348.1"/>
    <property type="match status" value="1"/>
</dbReference>
<dbReference type="InterPro" id="IPR036390">
    <property type="entry name" value="WH_DNA-bd_sf"/>
</dbReference>
<evidence type="ECO:0000313" key="7">
    <source>
        <dbReference type="EMBL" id="NYD53443.1"/>
    </source>
</evidence>
<dbReference type="Pfam" id="PF00126">
    <property type="entry name" value="HTH_1"/>
    <property type="match status" value="1"/>
</dbReference>
<comment type="caution">
    <text evidence="7">The sequence shown here is derived from an EMBL/GenBank/DDBJ whole genome shotgun (WGS) entry which is preliminary data.</text>
</comment>
<gene>
    <name evidence="7" type="ORF">BKA02_000498</name>
</gene>